<evidence type="ECO:0000256" key="5">
    <source>
        <dbReference type="ARBA" id="ARBA00022723"/>
    </source>
</evidence>
<dbReference type="AlphaFoldDB" id="A0AAD4T097"/>
<evidence type="ECO:0000259" key="13">
    <source>
        <dbReference type="Pfam" id="PF00149"/>
    </source>
</evidence>
<feature type="binding site" evidence="11">
    <location>
        <position position="250"/>
    </location>
    <ligand>
        <name>Fe cation</name>
        <dbReference type="ChEBI" id="CHEBI:24875"/>
        <label>2</label>
    </ligand>
</feature>
<dbReference type="EMBL" id="JAJJMB010007708">
    <property type="protein sequence ID" value="KAI3927990.1"/>
    <property type="molecule type" value="Genomic_DNA"/>
</dbReference>
<keyword evidence="4" id="KW-0964">Secreted</keyword>
<gene>
    <name evidence="14" type="ORF">MKW98_023591</name>
</gene>
<comment type="cofactor">
    <cofactor evidence="11">
        <name>Fe cation</name>
        <dbReference type="ChEBI" id="CHEBI:24875"/>
    </cofactor>
    <text evidence="11">Binds 2 iron ions per subunit.</text>
</comment>
<dbReference type="InterPro" id="IPR004843">
    <property type="entry name" value="Calcineurin-like_PHP"/>
</dbReference>
<dbReference type="GO" id="GO:0003993">
    <property type="term" value="F:acid phosphatase activity"/>
    <property type="evidence" value="ECO:0007669"/>
    <property type="project" value="UniProtKB-UniRule"/>
</dbReference>
<feature type="chain" id="PRO_5042262632" description="Purple acid phosphatase" evidence="12">
    <location>
        <begin position="29"/>
        <end position="334"/>
    </location>
</feature>
<name>A0AAD4T097_9MAGN</name>
<comment type="similarity">
    <text evidence="3">Belongs to the metallophosphoesterase superfamily. Purple acid phosphatase family.</text>
</comment>
<feature type="binding site" evidence="11">
    <location>
        <position position="86"/>
    </location>
    <ligand>
        <name>Fe cation</name>
        <dbReference type="ChEBI" id="CHEBI:24875"/>
        <label>1</label>
    </ligand>
</feature>
<proteinExistence type="inferred from homology"/>
<protein>
    <recommendedName>
        <fullName evidence="10">Purple acid phosphatase</fullName>
        <ecNumber evidence="10">3.1.3.2</ecNumber>
    </recommendedName>
</protein>
<evidence type="ECO:0000256" key="6">
    <source>
        <dbReference type="ARBA" id="ARBA00022729"/>
    </source>
</evidence>
<dbReference type="InterPro" id="IPR029052">
    <property type="entry name" value="Metallo-depent_PP-like"/>
</dbReference>
<dbReference type="PIRSF" id="PIRSF000898">
    <property type="entry name" value="Acid_Ptase_5"/>
    <property type="match status" value="1"/>
</dbReference>
<keyword evidence="10 11" id="KW-0408">Iron</keyword>
<comment type="caution">
    <text evidence="14">The sequence shown here is derived from an EMBL/GenBank/DDBJ whole genome shotgun (WGS) entry which is preliminary data.</text>
</comment>
<evidence type="ECO:0000256" key="2">
    <source>
        <dbReference type="ARBA" id="ARBA00004613"/>
    </source>
</evidence>
<dbReference type="FunFam" id="3.60.21.10:FF:000027">
    <property type="entry name" value="Purple acid phosphatase"/>
    <property type="match status" value="1"/>
</dbReference>
<feature type="binding site" evidence="11">
    <location>
        <position position="215"/>
    </location>
    <ligand>
        <name>Fe cation</name>
        <dbReference type="ChEBI" id="CHEBI:24875"/>
        <label>2</label>
    </ligand>
</feature>
<reference evidence="14" key="1">
    <citation type="submission" date="2022-04" db="EMBL/GenBank/DDBJ databases">
        <title>A functionally conserved STORR gene fusion in Papaver species that diverged 16.8 million years ago.</title>
        <authorList>
            <person name="Catania T."/>
        </authorList>
    </citation>
    <scope>NUCLEOTIDE SEQUENCE</scope>
    <source>
        <strain evidence="14">S-188037</strain>
    </source>
</reference>
<evidence type="ECO:0000256" key="8">
    <source>
        <dbReference type="ARBA" id="ARBA00022833"/>
    </source>
</evidence>
<keyword evidence="15" id="KW-1185">Reference proteome</keyword>
<accession>A0AAD4T097</accession>
<dbReference type="CDD" id="cd07378">
    <property type="entry name" value="MPP_ACP5"/>
    <property type="match status" value="1"/>
</dbReference>
<keyword evidence="6 12" id="KW-0732">Signal</keyword>
<dbReference type="GO" id="GO:0046872">
    <property type="term" value="F:metal ion binding"/>
    <property type="evidence" value="ECO:0007669"/>
    <property type="project" value="UniProtKB-KW"/>
</dbReference>
<feature type="binding site" evidence="11">
    <location>
        <position position="50"/>
    </location>
    <ligand>
        <name>Fe cation</name>
        <dbReference type="ChEBI" id="CHEBI:24875"/>
        <label>1</label>
    </ligand>
</feature>
<comment type="subcellular location">
    <subcellularLocation>
        <location evidence="2">Secreted</location>
    </subcellularLocation>
</comment>
<feature type="binding site" evidence="11">
    <location>
        <position position="121"/>
    </location>
    <ligand>
        <name>Fe cation</name>
        <dbReference type="ChEBI" id="CHEBI:24875"/>
        <label>2</label>
    </ligand>
</feature>
<evidence type="ECO:0000256" key="11">
    <source>
        <dbReference type="PIRSR" id="PIRSR000898-1"/>
    </source>
</evidence>
<dbReference type="EC" id="3.1.3.2" evidence="10"/>
<evidence type="ECO:0000313" key="14">
    <source>
        <dbReference type="EMBL" id="KAI3927990.1"/>
    </source>
</evidence>
<dbReference type="InterPro" id="IPR024927">
    <property type="entry name" value="Acid_PPase"/>
</dbReference>
<dbReference type="SUPFAM" id="SSF56300">
    <property type="entry name" value="Metallo-dependent phosphatases"/>
    <property type="match status" value="1"/>
</dbReference>
<evidence type="ECO:0000256" key="3">
    <source>
        <dbReference type="ARBA" id="ARBA00008723"/>
    </source>
</evidence>
<comment type="catalytic activity">
    <reaction evidence="1 10">
        <text>a phosphate monoester + H2O = an alcohol + phosphate</text>
        <dbReference type="Rhea" id="RHEA:15017"/>
        <dbReference type="ChEBI" id="CHEBI:15377"/>
        <dbReference type="ChEBI" id="CHEBI:30879"/>
        <dbReference type="ChEBI" id="CHEBI:43474"/>
        <dbReference type="ChEBI" id="CHEBI:67140"/>
        <dbReference type="EC" id="3.1.3.2"/>
    </reaction>
</comment>
<feature type="binding site" evidence="11">
    <location>
        <position position="83"/>
    </location>
    <ligand>
        <name>Fe cation</name>
        <dbReference type="ChEBI" id="CHEBI:24875"/>
        <label>1</label>
    </ligand>
</feature>
<dbReference type="PANTHER" id="PTHR10161">
    <property type="entry name" value="TARTRATE-RESISTANT ACID PHOSPHATASE TYPE 5"/>
    <property type="match status" value="1"/>
</dbReference>
<dbReference type="Gene3D" id="3.60.21.10">
    <property type="match status" value="1"/>
</dbReference>
<feature type="binding site" evidence="11">
    <location>
        <position position="83"/>
    </location>
    <ligand>
        <name>Fe cation</name>
        <dbReference type="ChEBI" id="CHEBI:24875"/>
        <label>2</label>
    </ligand>
</feature>
<dbReference type="Pfam" id="PF00149">
    <property type="entry name" value="Metallophos"/>
    <property type="match status" value="1"/>
</dbReference>
<feature type="signal peptide" evidence="12">
    <location>
        <begin position="1"/>
        <end position="28"/>
    </location>
</feature>
<evidence type="ECO:0000256" key="4">
    <source>
        <dbReference type="ARBA" id="ARBA00022525"/>
    </source>
</evidence>
<evidence type="ECO:0000313" key="15">
    <source>
        <dbReference type="Proteomes" id="UP001202328"/>
    </source>
</evidence>
<dbReference type="Proteomes" id="UP001202328">
    <property type="component" value="Unassembled WGS sequence"/>
</dbReference>
<dbReference type="PANTHER" id="PTHR10161:SF36">
    <property type="entry name" value="PURPLE ACID PHOSPHATASE 3"/>
    <property type="match status" value="1"/>
</dbReference>
<feature type="domain" description="Calcineurin-like phosphoesterase" evidence="13">
    <location>
        <begin position="43"/>
        <end position="253"/>
    </location>
</feature>
<evidence type="ECO:0000256" key="10">
    <source>
        <dbReference type="PIRNR" id="PIRNR000898"/>
    </source>
</evidence>
<keyword evidence="9" id="KW-0325">Glycoprotein</keyword>
<evidence type="ECO:0000256" key="1">
    <source>
        <dbReference type="ARBA" id="ARBA00000032"/>
    </source>
</evidence>
<keyword evidence="5 11" id="KW-0479">Metal-binding</keyword>
<organism evidence="14 15">
    <name type="scientific">Papaver atlanticum</name>
    <dbReference type="NCBI Taxonomy" id="357466"/>
    <lineage>
        <taxon>Eukaryota</taxon>
        <taxon>Viridiplantae</taxon>
        <taxon>Streptophyta</taxon>
        <taxon>Embryophyta</taxon>
        <taxon>Tracheophyta</taxon>
        <taxon>Spermatophyta</taxon>
        <taxon>Magnoliopsida</taxon>
        <taxon>Ranunculales</taxon>
        <taxon>Papaveraceae</taxon>
        <taxon>Papaveroideae</taxon>
        <taxon>Papaver</taxon>
    </lineage>
</organism>
<feature type="binding site" evidence="11">
    <location>
        <position position="252"/>
    </location>
    <ligand>
        <name>Fe cation</name>
        <dbReference type="ChEBI" id="CHEBI:24875"/>
        <label>1</label>
    </ligand>
</feature>
<dbReference type="InterPro" id="IPR051558">
    <property type="entry name" value="Metallophosphoesterase_PAP"/>
</dbReference>
<keyword evidence="8" id="KW-0862">Zinc</keyword>
<evidence type="ECO:0000256" key="12">
    <source>
        <dbReference type="SAM" id="SignalP"/>
    </source>
</evidence>
<sequence length="334" mass="38011">MATLSSFLIFCLLNTSLLLLCLVSGSYGEFPRYEHPIKEGDSLKFLVVGDWGRRGSSNQILVADQMGKIGEKLDPDFVISAGDNFYDNGLKSVDDPAFKESFMNIYTAPSLQKQWYLVLGNHDYKGDVEAQLSPMLQKLDSRWLCLKSYIVDAEIVDIFFIDTTPFVENVLTEPGAHTYDWRGLASRKDYIPKYLEELKTVLKESDAKWKIVVGHHTLRSAGQHRDTRELVEQLLPILEENSVDLYINGHDHCLQHITSTTKRDGRLEFVTSGGGSKAWNNDIQKDKEGLEFYHDGQGFISVELTPTVTKIDFYDVFGQVMYHFNMEKNNSSIQ</sequence>
<evidence type="ECO:0000256" key="9">
    <source>
        <dbReference type="ARBA" id="ARBA00023180"/>
    </source>
</evidence>
<evidence type="ECO:0000256" key="7">
    <source>
        <dbReference type="ARBA" id="ARBA00022801"/>
    </source>
</evidence>
<keyword evidence="7 10" id="KW-0378">Hydrolase</keyword>
<dbReference type="GO" id="GO:0005576">
    <property type="term" value="C:extracellular region"/>
    <property type="evidence" value="ECO:0007669"/>
    <property type="project" value="UniProtKB-SubCell"/>
</dbReference>